<evidence type="ECO:0000256" key="1">
    <source>
        <dbReference type="ARBA" id="ARBA00004196"/>
    </source>
</evidence>
<dbReference type="Gene3D" id="3.40.50.1980">
    <property type="entry name" value="Nitrogenase molybdenum iron protein domain"/>
    <property type="match status" value="1"/>
</dbReference>
<dbReference type="Pfam" id="PF01297">
    <property type="entry name" value="ZnuA"/>
    <property type="match status" value="1"/>
</dbReference>
<dbReference type="STRING" id="1036181.SAMN05421756_108128"/>
<dbReference type="GO" id="GO:0030001">
    <property type="term" value="P:metal ion transport"/>
    <property type="evidence" value="ECO:0007669"/>
    <property type="project" value="InterPro"/>
</dbReference>
<dbReference type="PANTHER" id="PTHR42953:SF1">
    <property type="entry name" value="METAL-BINDING PROTEIN HI_0362-RELATED"/>
    <property type="match status" value="1"/>
</dbReference>
<dbReference type="OrthoDB" id="9810636at2"/>
<dbReference type="GO" id="GO:0046872">
    <property type="term" value="F:metal ion binding"/>
    <property type="evidence" value="ECO:0007669"/>
    <property type="project" value="UniProtKB-KW"/>
</dbReference>
<dbReference type="InterPro" id="IPR006127">
    <property type="entry name" value="ZnuA-like"/>
</dbReference>
<reference evidence="7" key="1">
    <citation type="submission" date="2016-10" db="EMBL/GenBank/DDBJ databases">
        <authorList>
            <person name="Varghese N."/>
            <person name="Submissions S."/>
        </authorList>
    </citation>
    <scope>NUCLEOTIDE SEQUENCE [LARGE SCALE GENOMIC DNA]</scope>
    <source>
        <strain evidence="7">CGMCC 4.6856</strain>
    </source>
</reference>
<dbReference type="GO" id="GO:0030313">
    <property type="term" value="C:cell envelope"/>
    <property type="evidence" value="ECO:0007669"/>
    <property type="project" value="UniProtKB-SubCell"/>
</dbReference>
<comment type="subcellular location">
    <subcellularLocation>
        <location evidence="1">Cell envelope</location>
    </subcellularLocation>
</comment>
<evidence type="ECO:0000313" key="6">
    <source>
        <dbReference type="EMBL" id="SER05764.1"/>
    </source>
</evidence>
<dbReference type="RefSeq" id="WP_091183933.1">
    <property type="nucleotide sequence ID" value="NZ_FOFA01000008.1"/>
</dbReference>
<dbReference type="AlphaFoldDB" id="A0A1H9L2U3"/>
<dbReference type="EMBL" id="FOFA01000008">
    <property type="protein sequence ID" value="SER05764.1"/>
    <property type="molecule type" value="Genomic_DNA"/>
</dbReference>
<organism evidence="6 7">
    <name type="scientific">Microlunatus flavus</name>
    <dbReference type="NCBI Taxonomy" id="1036181"/>
    <lineage>
        <taxon>Bacteria</taxon>
        <taxon>Bacillati</taxon>
        <taxon>Actinomycetota</taxon>
        <taxon>Actinomycetes</taxon>
        <taxon>Propionibacteriales</taxon>
        <taxon>Propionibacteriaceae</taxon>
        <taxon>Microlunatus</taxon>
    </lineage>
</organism>
<dbReference type="PROSITE" id="PS51257">
    <property type="entry name" value="PROKAR_LIPOPROTEIN"/>
    <property type="match status" value="1"/>
</dbReference>
<protein>
    <submittedName>
        <fullName evidence="6">Zinc/manganese transport system substrate-binding protein</fullName>
    </submittedName>
</protein>
<evidence type="ECO:0000256" key="3">
    <source>
        <dbReference type="ARBA" id="ARBA00022723"/>
    </source>
</evidence>
<sequence length="305" mass="31388">MRRLLVPALPAAALLLGLTACSGAAAPAPGTSAAGGTVAVVASTNVYGDIVKAVGGDAVEVTSIIDDPSQDPHEYTANARTQLALTKAQLVVENGGGYDDFVGTMLSATTATPRVVNVADVSGYDQKPAQGEFNEHLWYDFPTMVKLTDQLSRDLSTLAPDRAQTFSANAAAFTAKLDGLEKTEATLAEAHRGVGVAITEPVPLYLLDASGLVDRTPEQFSEAVEEGSDVPAGVLQETLALFSGKKVGLLAYNEQTTGPQTEAVLAAAKANGVPVVGMTETLPAGKDYVGWMQGNLDAVGSALQG</sequence>
<evidence type="ECO:0000313" key="7">
    <source>
        <dbReference type="Proteomes" id="UP000198504"/>
    </source>
</evidence>
<keyword evidence="3" id="KW-0479">Metal-binding</keyword>
<feature type="chain" id="PRO_5039251356" evidence="5">
    <location>
        <begin position="25"/>
        <end position="305"/>
    </location>
</feature>
<dbReference type="Proteomes" id="UP000198504">
    <property type="component" value="Unassembled WGS sequence"/>
</dbReference>
<dbReference type="InterPro" id="IPR050492">
    <property type="entry name" value="Bact_metal-bind_prot9"/>
</dbReference>
<feature type="signal peptide" evidence="5">
    <location>
        <begin position="1"/>
        <end position="24"/>
    </location>
</feature>
<proteinExistence type="predicted"/>
<name>A0A1H9L2U3_9ACTN</name>
<dbReference type="SUPFAM" id="SSF53807">
    <property type="entry name" value="Helical backbone' metal receptor"/>
    <property type="match status" value="1"/>
</dbReference>
<keyword evidence="2" id="KW-0813">Transport</keyword>
<keyword evidence="7" id="KW-1185">Reference proteome</keyword>
<evidence type="ECO:0000256" key="4">
    <source>
        <dbReference type="ARBA" id="ARBA00022729"/>
    </source>
</evidence>
<dbReference type="PANTHER" id="PTHR42953">
    <property type="entry name" value="HIGH-AFFINITY ZINC UPTAKE SYSTEM PROTEIN ZNUA-RELATED"/>
    <property type="match status" value="1"/>
</dbReference>
<evidence type="ECO:0000256" key="5">
    <source>
        <dbReference type="SAM" id="SignalP"/>
    </source>
</evidence>
<evidence type="ECO:0000256" key="2">
    <source>
        <dbReference type="ARBA" id="ARBA00022448"/>
    </source>
</evidence>
<gene>
    <name evidence="6" type="ORF">SAMN05421756_108128</name>
</gene>
<accession>A0A1H9L2U3</accession>
<keyword evidence="4 5" id="KW-0732">Signal</keyword>